<sequence>MASKRRKASRKTGRGRSATGRSLAGESMVLEGRAPRPQVRTSPVVRSRGNAKRSVSLDGDSGAFLGPEQQYLLRKRQEVERREARLRRTVAGVLVALAAAAAGGLFWAFGGV</sequence>
<dbReference type="EMBL" id="JBJLSN010000003">
    <property type="protein sequence ID" value="MFL7900157.1"/>
    <property type="molecule type" value="Genomic_DNA"/>
</dbReference>
<keyword evidence="8" id="KW-1185">Reference proteome</keyword>
<name>A0A060DBQ6_9PROT</name>
<feature type="compositionally biased region" description="Basic residues" evidence="1">
    <location>
        <begin position="1"/>
        <end position="14"/>
    </location>
</feature>
<protein>
    <submittedName>
        <fullName evidence="3">Uncharacterized protein</fullName>
    </submittedName>
</protein>
<proteinExistence type="predicted"/>
<keyword evidence="2" id="KW-1133">Transmembrane helix</keyword>
<reference evidence="4 8" key="3">
    <citation type="submission" date="2024-11" db="EMBL/GenBank/DDBJ databases">
        <title>Draft genome sequences of two bacteria associated to sugarcane roots in Colombia.</title>
        <authorList>
            <person name="Pardo-Diaz S."/>
            <person name="Masmela-Mendoza J."/>
            <person name="Delgadillo-Duran P."/>
            <person name="Bautista E.J."/>
            <person name="Rojas-Tapias D.F."/>
        </authorList>
    </citation>
    <scope>NUCLEOTIDE SEQUENCE [LARGE SCALE GENOMIC DNA]</scope>
    <source>
        <strain evidence="4 8">Ap18</strain>
    </source>
</reference>
<dbReference type="Proteomes" id="UP001628281">
    <property type="component" value="Unassembled WGS sequence"/>
</dbReference>
<organism evidence="3 6">
    <name type="scientific">Azospirillum argentinense</name>
    <dbReference type="NCBI Taxonomy" id="2970906"/>
    <lineage>
        <taxon>Bacteria</taxon>
        <taxon>Pseudomonadati</taxon>
        <taxon>Pseudomonadota</taxon>
        <taxon>Alphaproteobacteria</taxon>
        <taxon>Rhodospirillales</taxon>
        <taxon>Azospirillaceae</taxon>
        <taxon>Azospirillum</taxon>
    </lineage>
</organism>
<evidence type="ECO:0000256" key="1">
    <source>
        <dbReference type="SAM" id="MobiDB-lite"/>
    </source>
</evidence>
<evidence type="ECO:0000256" key="2">
    <source>
        <dbReference type="SAM" id="Phobius"/>
    </source>
</evidence>
<dbReference type="AlphaFoldDB" id="A0A060DBQ6"/>
<keyword evidence="2" id="KW-0812">Transmembrane</keyword>
<accession>A0A2K1G817</accession>
<gene>
    <name evidence="3" type="ORF">ABAZ39_05990</name>
    <name evidence="4" type="ORF">ACJ41P_03420</name>
    <name evidence="5" type="ORF">C1S70_01280</name>
</gene>
<evidence type="ECO:0000313" key="8">
    <source>
        <dbReference type="Proteomes" id="UP001628281"/>
    </source>
</evidence>
<feature type="region of interest" description="Disordered" evidence="1">
    <location>
        <begin position="1"/>
        <end position="62"/>
    </location>
</feature>
<dbReference type="Proteomes" id="UP000236268">
    <property type="component" value="Unassembled WGS sequence"/>
</dbReference>
<evidence type="ECO:0000313" key="7">
    <source>
        <dbReference type="Proteomes" id="UP000236268"/>
    </source>
</evidence>
<dbReference type="Proteomes" id="UP000027186">
    <property type="component" value="Chromosome"/>
</dbReference>
<dbReference type="OrthoDB" id="7307986at2"/>
<dbReference type="RefSeq" id="WP_038527638.1">
    <property type="nucleotide sequence ID" value="NZ_CP007793.1"/>
</dbReference>
<reference evidence="3 6" key="1">
    <citation type="journal article" date="2014" name="Genome Announc.">
        <title>Complete Genome Sequence of the Model Rhizosphere Strain Azospirillum brasilense Az39, Successfully Applied in Agriculture.</title>
        <authorList>
            <person name="Rivera D."/>
            <person name="Revale S."/>
            <person name="Molina R."/>
            <person name="Gualpa J."/>
            <person name="Puente M."/>
            <person name="Maroniche G."/>
            <person name="Paris G."/>
            <person name="Baker D."/>
            <person name="Clavijo B."/>
            <person name="McLay K."/>
            <person name="Spaepen S."/>
            <person name="Perticari A."/>
            <person name="Vazquez M."/>
            <person name="Wisniewski-Dye F."/>
            <person name="Watkins C."/>
            <person name="Martinez-Abarca F."/>
            <person name="Vanderleyden J."/>
            <person name="Cassan F."/>
        </authorList>
    </citation>
    <scope>NUCLEOTIDE SEQUENCE [LARGE SCALE GENOMIC DNA]</scope>
    <source>
        <strain evidence="3 6">Az39</strain>
    </source>
</reference>
<reference evidence="5 7" key="2">
    <citation type="submission" date="2018-01" db="EMBL/GenBank/DDBJ databases">
        <title>Whole genome sequence of Azospirillum brasilense REC3 isolated from strawberry roots.</title>
        <authorList>
            <person name="Fontana C.A."/>
            <person name="Salazar S.M."/>
            <person name="Bassi D."/>
            <person name="Puglisi E."/>
            <person name="Lovaisa N.C."/>
            <person name="Toffoli L.M."/>
            <person name="Pedraza R."/>
            <person name="Cocconcelli P.S."/>
        </authorList>
    </citation>
    <scope>NUCLEOTIDE SEQUENCE [LARGE SCALE GENOMIC DNA]</scope>
    <source>
        <strain evidence="5 7">REC3</strain>
    </source>
</reference>
<keyword evidence="2" id="KW-0472">Membrane</keyword>
<dbReference type="KEGG" id="abq:ABAZ39_05990"/>
<accession>A0A060DBQ6</accession>
<feature type="transmembrane region" description="Helical" evidence="2">
    <location>
        <begin position="90"/>
        <end position="109"/>
    </location>
</feature>
<evidence type="ECO:0000313" key="6">
    <source>
        <dbReference type="Proteomes" id="UP000027186"/>
    </source>
</evidence>
<dbReference type="EMBL" id="POWG01000001">
    <property type="protein sequence ID" value="PNR00770.1"/>
    <property type="molecule type" value="Genomic_DNA"/>
</dbReference>
<evidence type="ECO:0000313" key="4">
    <source>
        <dbReference type="EMBL" id="MFL7900157.1"/>
    </source>
</evidence>
<evidence type="ECO:0000313" key="5">
    <source>
        <dbReference type="EMBL" id="PNR00770.1"/>
    </source>
</evidence>
<evidence type="ECO:0000313" key="3">
    <source>
        <dbReference type="EMBL" id="AIB11566.1"/>
    </source>
</evidence>
<dbReference type="EMBL" id="CP007793">
    <property type="protein sequence ID" value="AIB11566.1"/>
    <property type="molecule type" value="Genomic_DNA"/>
</dbReference>